<dbReference type="EMBL" id="JAAIUW010000009">
    <property type="protein sequence ID" value="KAF7817165.1"/>
    <property type="molecule type" value="Genomic_DNA"/>
</dbReference>
<protein>
    <submittedName>
        <fullName evidence="2">Uncharacterized protein</fullName>
    </submittedName>
</protein>
<evidence type="ECO:0000313" key="2">
    <source>
        <dbReference type="EMBL" id="KAF7817165.1"/>
    </source>
</evidence>
<feature type="region of interest" description="Disordered" evidence="1">
    <location>
        <begin position="1"/>
        <end position="21"/>
    </location>
</feature>
<sequence length="115" mass="12928">MRNWRVELPEEQRQIQEENRSLPARVKNEAGFHVDLIDEPDGEGVTEEREEKEGEEGDVLESHHELAVTAVECVVQWLLQTVGNPVASSTGIDAYDGSVRVIPNHMPKPEMVTNV</sequence>
<dbReference type="AlphaFoldDB" id="A0A834T8H5"/>
<dbReference type="Proteomes" id="UP000634136">
    <property type="component" value="Unassembled WGS sequence"/>
</dbReference>
<proteinExistence type="predicted"/>
<gene>
    <name evidence="2" type="ORF">G2W53_031134</name>
</gene>
<evidence type="ECO:0000256" key="1">
    <source>
        <dbReference type="SAM" id="MobiDB-lite"/>
    </source>
</evidence>
<reference evidence="2" key="1">
    <citation type="submission" date="2020-09" db="EMBL/GenBank/DDBJ databases">
        <title>Genome-Enabled Discovery of Anthraquinone Biosynthesis in Senna tora.</title>
        <authorList>
            <person name="Kang S.-H."/>
            <person name="Pandey R.P."/>
            <person name="Lee C.-M."/>
            <person name="Sim J.-S."/>
            <person name="Jeong J.-T."/>
            <person name="Choi B.-S."/>
            <person name="Jung M."/>
            <person name="Ginzburg D."/>
            <person name="Zhao K."/>
            <person name="Won S.Y."/>
            <person name="Oh T.-J."/>
            <person name="Yu Y."/>
            <person name="Kim N.-H."/>
            <person name="Lee O.R."/>
            <person name="Lee T.-H."/>
            <person name="Bashyal P."/>
            <person name="Kim T.-S."/>
            <person name="Lee W.-H."/>
            <person name="Kawkins C."/>
            <person name="Kim C.-K."/>
            <person name="Kim J.S."/>
            <person name="Ahn B.O."/>
            <person name="Rhee S.Y."/>
            <person name="Sohng J.K."/>
        </authorList>
    </citation>
    <scope>NUCLEOTIDE SEQUENCE</scope>
    <source>
        <tissue evidence="2">Leaf</tissue>
    </source>
</reference>
<organism evidence="2 3">
    <name type="scientific">Senna tora</name>
    <dbReference type="NCBI Taxonomy" id="362788"/>
    <lineage>
        <taxon>Eukaryota</taxon>
        <taxon>Viridiplantae</taxon>
        <taxon>Streptophyta</taxon>
        <taxon>Embryophyta</taxon>
        <taxon>Tracheophyta</taxon>
        <taxon>Spermatophyta</taxon>
        <taxon>Magnoliopsida</taxon>
        <taxon>eudicotyledons</taxon>
        <taxon>Gunneridae</taxon>
        <taxon>Pentapetalae</taxon>
        <taxon>rosids</taxon>
        <taxon>fabids</taxon>
        <taxon>Fabales</taxon>
        <taxon>Fabaceae</taxon>
        <taxon>Caesalpinioideae</taxon>
        <taxon>Cassia clade</taxon>
        <taxon>Senna</taxon>
    </lineage>
</organism>
<feature type="region of interest" description="Disordered" evidence="1">
    <location>
        <begin position="35"/>
        <end position="59"/>
    </location>
</feature>
<accession>A0A834T8H5</accession>
<name>A0A834T8H5_9FABA</name>
<evidence type="ECO:0000313" key="3">
    <source>
        <dbReference type="Proteomes" id="UP000634136"/>
    </source>
</evidence>
<comment type="caution">
    <text evidence="2">The sequence shown here is derived from an EMBL/GenBank/DDBJ whole genome shotgun (WGS) entry which is preliminary data.</text>
</comment>
<keyword evidence="3" id="KW-1185">Reference proteome</keyword>